<organism evidence="1 2">
    <name type="scientific">Moorena producens 3L</name>
    <dbReference type="NCBI Taxonomy" id="489825"/>
    <lineage>
        <taxon>Bacteria</taxon>
        <taxon>Bacillati</taxon>
        <taxon>Cyanobacteriota</taxon>
        <taxon>Cyanophyceae</taxon>
        <taxon>Coleofasciculales</taxon>
        <taxon>Coleofasciculaceae</taxon>
        <taxon>Moorena</taxon>
    </lineage>
</organism>
<dbReference type="EMBL" id="GL890957">
    <property type="protein sequence ID" value="EGJ30168.1"/>
    <property type="molecule type" value="Genomic_DNA"/>
</dbReference>
<dbReference type="RefSeq" id="WP_008188185.1">
    <property type="nucleotide sequence ID" value="NZ_GL890957.1"/>
</dbReference>
<sequence length="80" mass="8338">MRPKTAQEPSTIALSAIRTERETFATPIAGLRTPLSRMIEILKARSEGMGLNADGVTNSLKSLTGCGVTGCKGVGFRSGA</sequence>
<accession>F4XZ16</accession>
<evidence type="ECO:0000313" key="2">
    <source>
        <dbReference type="Proteomes" id="UP000003959"/>
    </source>
</evidence>
<reference evidence="2" key="1">
    <citation type="journal article" date="2011" name="Proc. Natl. Acad. Sci. U.S.A.">
        <title>Genomic insights into the physiology and ecology of the marine filamentous cyanobacterium Lyngbya majuscula.</title>
        <authorList>
            <person name="Jones A.C."/>
            <person name="Monroe E.A."/>
            <person name="Podell S."/>
            <person name="Hess W.R."/>
            <person name="Klages S."/>
            <person name="Esquenazi E."/>
            <person name="Niessen S."/>
            <person name="Hoover H."/>
            <person name="Rothmann M."/>
            <person name="Lasken R.S."/>
            <person name="Yates J.R.III."/>
            <person name="Reinhardt R."/>
            <person name="Kube M."/>
            <person name="Burkart M.D."/>
            <person name="Allen E.E."/>
            <person name="Dorrestein P.C."/>
            <person name="Gerwick W.H."/>
            <person name="Gerwick L."/>
        </authorList>
    </citation>
    <scope>NUCLEOTIDE SEQUENCE [LARGE SCALE GENOMIC DNA]</scope>
    <source>
        <strain evidence="2">3L</strain>
    </source>
</reference>
<dbReference type="Proteomes" id="UP000003959">
    <property type="component" value="Unassembled WGS sequence"/>
</dbReference>
<keyword evidence="2" id="KW-1185">Reference proteome</keyword>
<dbReference type="HOGENOM" id="CLU_2585821_0_0_3"/>
<dbReference type="AlphaFoldDB" id="F4XZ16"/>
<evidence type="ECO:0000313" key="1">
    <source>
        <dbReference type="EMBL" id="EGJ30168.1"/>
    </source>
</evidence>
<gene>
    <name evidence="1" type="ORF">LYNGBM3L_53750</name>
</gene>
<proteinExistence type="predicted"/>
<name>F4XZ16_9CYAN</name>
<protein>
    <submittedName>
        <fullName evidence="1">Uncharacterized protein</fullName>
    </submittedName>
</protein>